<evidence type="ECO:0000313" key="3">
    <source>
        <dbReference type="Proteomes" id="UP000049472"/>
    </source>
</evidence>
<dbReference type="AlphaFoldDB" id="A0A0M6WX96"/>
<evidence type="ECO:0000256" key="1">
    <source>
        <dbReference type="SAM" id="MobiDB-lite"/>
    </source>
</evidence>
<organism evidence="2 3">
    <name type="scientific">Agathobacter rectalis</name>
    <dbReference type="NCBI Taxonomy" id="39491"/>
    <lineage>
        <taxon>Bacteria</taxon>
        <taxon>Bacillati</taxon>
        <taxon>Bacillota</taxon>
        <taxon>Clostridia</taxon>
        <taxon>Lachnospirales</taxon>
        <taxon>Lachnospiraceae</taxon>
        <taxon>Agathobacter</taxon>
    </lineage>
</organism>
<dbReference type="Proteomes" id="UP000049472">
    <property type="component" value="Unassembled WGS sequence"/>
</dbReference>
<name>A0A0M6WX96_9FIRM</name>
<dbReference type="EMBL" id="CVRQ01000069">
    <property type="protein sequence ID" value="CRL42372.1"/>
    <property type="molecule type" value="Genomic_DNA"/>
</dbReference>
<reference evidence="3" key="1">
    <citation type="submission" date="2015-05" db="EMBL/GenBank/DDBJ databases">
        <authorList>
            <consortium name="Pathogen Informatics"/>
        </authorList>
    </citation>
    <scope>NUCLEOTIDE SEQUENCE [LARGE SCALE GENOMIC DNA]</scope>
    <source>
        <strain evidence="3">T1-815</strain>
    </source>
</reference>
<gene>
    <name evidence="2" type="ORF">T1815_01531</name>
</gene>
<sequence>MLTESFGRAATENHSGRDKQVPAVKDCRFTQTAFGTVVHDSSGKWLGQYETEDAAVEMIREMANDNGGYSDEI</sequence>
<evidence type="ECO:0008006" key="4">
    <source>
        <dbReference type="Google" id="ProtNLM"/>
    </source>
</evidence>
<accession>A0A0M6WX96</accession>
<feature type="region of interest" description="Disordered" evidence="1">
    <location>
        <begin position="1"/>
        <end position="22"/>
    </location>
</feature>
<protein>
    <recommendedName>
        <fullName evidence="4">Terpene synthase</fullName>
    </recommendedName>
</protein>
<keyword evidence="3" id="KW-1185">Reference proteome</keyword>
<proteinExistence type="predicted"/>
<dbReference type="RefSeq" id="WP_055062801.1">
    <property type="nucleotide sequence ID" value="NZ_CVRQ01000069.1"/>
</dbReference>
<evidence type="ECO:0000313" key="2">
    <source>
        <dbReference type="EMBL" id="CRL42372.1"/>
    </source>
</evidence>